<evidence type="ECO:0000256" key="6">
    <source>
        <dbReference type="ARBA" id="ARBA00022989"/>
    </source>
</evidence>
<dbReference type="RefSeq" id="WP_086274378.1">
    <property type="nucleotide sequence ID" value="NZ_NGKU01000001.1"/>
</dbReference>
<dbReference type="STRING" id="1834191.A5886_001499"/>
<evidence type="ECO:0008006" key="11">
    <source>
        <dbReference type="Google" id="ProtNLM"/>
    </source>
</evidence>
<accession>A0A242A643</accession>
<evidence type="ECO:0000256" key="1">
    <source>
        <dbReference type="ARBA" id="ARBA00004651"/>
    </source>
</evidence>
<evidence type="ECO:0000256" key="5">
    <source>
        <dbReference type="ARBA" id="ARBA00022692"/>
    </source>
</evidence>
<keyword evidence="4" id="KW-1003">Cell membrane</keyword>
<comment type="subcellular location">
    <subcellularLocation>
        <location evidence="1">Cell membrane</location>
        <topology evidence="1">Multi-pass membrane protein</topology>
    </subcellularLocation>
</comment>
<keyword evidence="3" id="KW-0813">Transport</keyword>
<feature type="transmembrane region" description="Helical" evidence="8">
    <location>
        <begin position="31"/>
        <end position="50"/>
    </location>
</feature>
<evidence type="ECO:0000256" key="4">
    <source>
        <dbReference type="ARBA" id="ARBA00022475"/>
    </source>
</evidence>
<protein>
    <recommendedName>
        <fullName evidence="11">Acid-activated urea channel</fullName>
    </recommendedName>
</protein>
<reference evidence="9 10" key="1">
    <citation type="submission" date="2017-05" db="EMBL/GenBank/DDBJ databases">
        <title>The Genome Sequence of Enterococcus sp. 8G7_MSG3316.</title>
        <authorList>
            <consortium name="The Broad Institute Genomics Platform"/>
            <consortium name="The Broad Institute Genomic Center for Infectious Diseases"/>
            <person name="Earl A."/>
            <person name="Manson A."/>
            <person name="Schwartman J."/>
            <person name="Gilmore M."/>
            <person name="Abouelleil A."/>
            <person name="Cao P."/>
            <person name="Chapman S."/>
            <person name="Cusick C."/>
            <person name="Shea T."/>
            <person name="Young S."/>
            <person name="Neafsey D."/>
            <person name="Nusbaum C."/>
            <person name="Birren B."/>
        </authorList>
    </citation>
    <scope>NUCLEOTIDE SEQUENCE [LARGE SCALE GENOMIC DNA]</scope>
    <source>
        <strain evidence="9 10">8G7_MSG3316</strain>
    </source>
</reference>
<comment type="caution">
    <text evidence="9">The sequence shown here is derived from an EMBL/GenBank/DDBJ whole genome shotgun (WGS) entry which is preliminary data.</text>
</comment>
<dbReference type="Gene3D" id="1.25.40.600">
    <property type="match status" value="1"/>
</dbReference>
<keyword evidence="7 8" id="KW-0472">Membrane</keyword>
<feature type="transmembrane region" description="Helical" evidence="8">
    <location>
        <begin position="6"/>
        <end position="24"/>
    </location>
</feature>
<feature type="transmembrane region" description="Helical" evidence="8">
    <location>
        <begin position="56"/>
        <end position="75"/>
    </location>
</feature>
<dbReference type="InterPro" id="IPR003211">
    <property type="entry name" value="AmiSUreI_transpt"/>
</dbReference>
<dbReference type="InterPro" id="IPR038523">
    <property type="entry name" value="AmiSUreI_transpt_sf"/>
</dbReference>
<evidence type="ECO:0000313" key="9">
    <source>
        <dbReference type="EMBL" id="OTN76422.1"/>
    </source>
</evidence>
<keyword evidence="6 8" id="KW-1133">Transmembrane helix</keyword>
<comment type="similarity">
    <text evidence="2">Belongs to the AmiS/UreI family.</text>
</comment>
<keyword evidence="10" id="KW-1185">Reference proteome</keyword>
<name>A0A242A643_9ENTE</name>
<evidence type="ECO:0000256" key="3">
    <source>
        <dbReference type="ARBA" id="ARBA00022448"/>
    </source>
</evidence>
<organism evidence="9 10">
    <name type="scientific">Candidatus Enterococcus testudinis</name>
    <dbReference type="NCBI Taxonomy" id="1834191"/>
    <lineage>
        <taxon>Bacteria</taxon>
        <taxon>Bacillati</taxon>
        <taxon>Bacillota</taxon>
        <taxon>Bacilli</taxon>
        <taxon>Lactobacillales</taxon>
        <taxon>Enterococcaceae</taxon>
        <taxon>Enterococcus</taxon>
    </lineage>
</organism>
<evidence type="ECO:0000256" key="8">
    <source>
        <dbReference type="SAM" id="Phobius"/>
    </source>
</evidence>
<evidence type="ECO:0000256" key="2">
    <source>
        <dbReference type="ARBA" id="ARBA00010068"/>
    </source>
</evidence>
<feature type="transmembrane region" description="Helical" evidence="8">
    <location>
        <begin position="107"/>
        <end position="125"/>
    </location>
</feature>
<dbReference type="GO" id="GO:0005886">
    <property type="term" value="C:plasma membrane"/>
    <property type="evidence" value="ECO:0007669"/>
    <property type="project" value="UniProtKB-SubCell"/>
</dbReference>
<dbReference type="OrthoDB" id="6636366at2"/>
<evidence type="ECO:0000313" key="10">
    <source>
        <dbReference type="Proteomes" id="UP000195043"/>
    </source>
</evidence>
<gene>
    <name evidence="9" type="ORF">A5886_001499</name>
</gene>
<evidence type="ECO:0000256" key="7">
    <source>
        <dbReference type="ARBA" id="ARBA00023136"/>
    </source>
</evidence>
<feature type="transmembrane region" description="Helical" evidence="8">
    <location>
        <begin position="137"/>
        <end position="161"/>
    </location>
</feature>
<dbReference type="Pfam" id="PF02293">
    <property type="entry name" value="AmiS_UreI"/>
    <property type="match status" value="1"/>
</dbReference>
<dbReference type="AlphaFoldDB" id="A0A242A643"/>
<sequence>MLGIGLFFVGITLIINGWGSLLSIDHRSLSLINLLTGSLSFIINLLYMFQGAYYEAGTGFLFSFTYLLVGILYVFHLDMRIYGIYALFVAINTVPFAWISWQWENDWVFAVIWLIWGVLWFCGFLDTVMKVNFGKSIHYFAIVCGIFTTWLPGILMLAGLYT</sequence>
<dbReference type="Proteomes" id="UP000195043">
    <property type="component" value="Unassembled WGS sequence"/>
</dbReference>
<proteinExistence type="inferred from homology"/>
<dbReference type="EMBL" id="NGKU01000001">
    <property type="protein sequence ID" value="OTN76422.1"/>
    <property type="molecule type" value="Genomic_DNA"/>
</dbReference>
<feature type="transmembrane region" description="Helical" evidence="8">
    <location>
        <begin position="82"/>
        <end position="101"/>
    </location>
</feature>
<keyword evidence="5 8" id="KW-0812">Transmembrane</keyword>